<dbReference type="Proteomes" id="UP001341281">
    <property type="component" value="Chromosome 01"/>
</dbReference>
<evidence type="ECO:0000313" key="1">
    <source>
        <dbReference type="EMBL" id="WVZ54262.1"/>
    </source>
</evidence>
<evidence type="ECO:0000313" key="2">
    <source>
        <dbReference type="Proteomes" id="UP001341281"/>
    </source>
</evidence>
<sequence>MQLLPLQQTLQLLPLDEAWGLQSGEGRFHAAAVRMAGHTEPFYLWSLNRVTMSQTPQVAPAKFAALLFTELMHVDIYCDCILRVQLQSPYEFRLQSPGSKNLLVELLGLYFGELERSVLSENCTMISNGGGVGSGVVTKRMIPRNPMSVAEDIDSVEAVVSGGIMANENNGFVQGL</sequence>
<reference evidence="1 2" key="1">
    <citation type="submission" date="2024-02" db="EMBL/GenBank/DDBJ databases">
        <title>High-quality chromosome-scale genome assembly of Pensacola bahiagrass (Paspalum notatum Flugge var. saurae).</title>
        <authorList>
            <person name="Vega J.M."/>
            <person name="Podio M."/>
            <person name="Orjuela J."/>
            <person name="Siena L.A."/>
            <person name="Pessino S.C."/>
            <person name="Combes M.C."/>
            <person name="Mariac C."/>
            <person name="Albertini E."/>
            <person name="Pupilli F."/>
            <person name="Ortiz J.P.A."/>
            <person name="Leblanc O."/>
        </authorList>
    </citation>
    <scope>NUCLEOTIDE SEQUENCE [LARGE SCALE GENOMIC DNA]</scope>
    <source>
        <strain evidence="1">R1</strain>
        <tissue evidence="1">Leaf</tissue>
    </source>
</reference>
<dbReference type="AlphaFoldDB" id="A0AAQ3PWQ8"/>
<accession>A0AAQ3PWQ8</accession>
<gene>
    <name evidence="1" type="ORF">U9M48_005087</name>
</gene>
<keyword evidence="2" id="KW-1185">Reference proteome</keyword>
<name>A0AAQ3PWQ8_PASNO</name>
<dbReference type="EMBL" id="CP144745">
    <property type="protein sequence ID" value="WVZ54262.1"/>
    <property type="molecule type" value="Genomic_DNA"/>
</dbReference>
<organism evidence="1 2">
    <name type="scientific">Paspalum notatum var. saurae</name>
    <dbReference type="NCBI Taxonomy" id="547442"/>
    <lineage>
        <taxon>Eukaryota</taxon>
        <taxon>Viridiplantae</taxon>
        <taxon>Streptophyta</taxon>
        <taxon>Embryophyta</taxon>
        <taxon>Tracheophyta</taxon>
        <taxon>Spermatophyta</taxon>
        <taxon>Magnoliopsida</taxon>
        <taxon>Liliopsida</taxon>
        <taxon>Poales</taxon>
        <taxon>Poaceae</taxon>
        <taxon>PACMAD clade</taxon>
        <taxon>Panicoideae</taxon>
        <taxon>Andropogonodae</taxon>
        <taxon>Paspaleae</taxon>
        <taxon>Paspalinae</taxon>
        <taxon>Paspalum</taxon>
    </lineage>
</organism>
<protein>
    <submittedName>
        <fullName evidence="1">Uncharacterized protein</fullName>
    </submittedName>
</protein>
<proteinExistence type="predicted"/>